<evidence type="ECO:0000256" key="3">
    <source>
        <dbReference type="SAM" id="Phobius"/>
    </source>
</evidence>
<feature type="domain" description="Expansin-like EG45" evidence="4">
    <location>
        <begin position="85"/>
        <end position="184"/>
    </location>
</feature>
<evidence type="ECO:0000313" key="7">
    <source>
        <dbReference type="Proteomes" id="UP000332933"/>
    </source>
</evidence>
<dbReference type="PANTHER" id="PTHR31836:SF21">
    <property type="entry name" value="EXPANSIN-LIKE PROTEIN 7"/>
    <property type="match status" value="1"/>
</dbReference>
<dbReference type="Proteomes" id="UP000332933">
    <property type="component" value="Unassembled WGS sequence"/>
</dbReference>
<proteinExistence type="predicted"/>
<dbReference type="GO" id="GO:0042742">
    <property type="term" value="P:defense response to bacterium"/>
    <property type="evidence" value="ECO:0007669"/>
    <property type="project" value="InterPro"/>
</dbReference>
<reference evidence="6 7" key="1">
    <citation type="submission" date="2019-03" db="EMBL/GenBank/DDBJ databases">
        <authorList>
            <person name="Gaulin E."/>
            <person name="Dumas B."/>
        </authorList>
    </citation>
    <scope>NUCLEOTIDE SEQUENCE [LARGE SCALE GENOMIC DNA]</scope>
    <source>
        <strain evidence="6">CBS 568.67</strain>
    </source>
</reference>
<dbReference type="PROSITE" id="PS50842">
    <property type="entry name" value="EXPANSIN_EG45"/>
    <property type="match status" value="1"/>
</dbReference>
<organism evidence="6 7">
    <name type="scientific">Aphanomyces stellatus</name>
    <dbReference type="NCBI Taxonomy" id="120398"/>
    <lineage>
        <taxon>Eukaryota</taxon>
        <taxon>Sar</taxon>
        <taxon>Stramenopiles</taxon>
        <taxon>Oomycota</taxon>
        <taxon>Saprolegniomycetes</taxon>
        <taxon>Saprolegniales</taxon>
        <taxon>Verrucalvaceae</taxon>
        <taxon>Aphanomyces</taxon>
    </lineage>
</organism>
<evidence type="ECO:0000313" key="5">
    <source>
        <dbReference type="EMBL" id="KAF0688219.1"/>
    </source>
</evidence>
<evidence type="ECO:0000256" key="2">
    <source>
        <dbReference type="SAM" id="MobiDB-lite"/>
    </source>
</evidence>
<dbReference type="EMBL" id="VJMH01006742">
    <property type="protein sequence ID" value="KAF0688219.1"/>
    <property type="molecule type" value="Genomic_DNA"/>
</dbReference>
<sequence length="440" mass="46200">MGTRGPLFHPVRKRRASAHDCDSHVQGTKACSLWAHRDAVLRHSLFSQETMFYSWCCLLATSLSVIAATEFTGEGTAYNLDVPNHGNCNFMHFAPAAATHYVAVPPGHFASTKGCGKCVQVRCTDDKCKGATASETLYVVDQCPGCAKDDLDFSREVFMKLTNGIEPGRLKMTWSFVDCPHASSMLMCKKAGSNPSWFAVQPADGISGVGAVTINGKPTTMVDSAFYYKLESSPGIDLTSVKFEIKPDNGGDAITTTLDMSADGCVSTGKQFARTSGGGPTPSSATPATTVAATTTTATPTTTVAATTTVTPAPTTVTPEPTTVTPEPTTTTAVPTTTLEATTPAPPTTEAVNDVPVFSLTPSTTQKSVEIAVNAAAADKGVDLTPIFMIAGGLVAAVGAVVVIVRIRRKNWEDKQDDLELEAAHAAVTVRRSNDSIAIL</sequence>
<dbReference type="InterPro" id="IPR036908">
    <property type="entry name" value="RlpA-like_sf"/>
</dbReference>
<reference evidence="5" key="2">
    <citation type="submission" date="2019-06" db="EMBL/GenBank/DDBJ databases">
        <title>Genomics analysis of Aphanomyces spp. identifies a new class of oomycete effector associated with host adaptation.</title>
        <authorList>
            <person name="Gaulin E."/>
        </authorList>
    </citation>
    <scope>NUCLEOTIDE SEQUENCE</scope>
    <source>
        <strain evidence="5">CBS 578.67</strain>
    </source>
</reference>
<dbReference type="PANTHER" id="PTHR31836">
    <property type="match status" value="1"/>
</dbReference>
<dbReference type="InterPro" id="IPR007112">
    <property type="entry name" value="Expansin/allergen_DPBB_dom"/>
</dbReference>
<feature type="region of interest" description="Disordered" evidence="2">
    <location>
        <begin position="269"/>
        <end position="297"/>
    </location>
</feature>
<evidence type="ECO:0000313" key="6">
    <source>
        <dbReference type="EMBL" id="VFT96784.1"/>
    </source>
</evidence>
<dbReference type="Gene3D" id="2.60.40.760">
    <property type="entry name" value="Expansin, cellulose-binding-like domain"/>
    <property type="match status" value="1"/>
</dbReference>
<evidence type="ECO:0000259" key="4">
    <source>
        <dbReference type="PROSITE" id="PS50842"/>
    </source>
</evidence>
<evidence type="ECO:0000256" key="1">
    <source>
        <dbReference type="ARBA" id="ARBA00022729"/>
    </source>
</evidence>
<dbReference type="InterPro" id="IPR001153">
    <property type="entry name" value="Barwin_dom"/>
</dbReference>
<feature type="compositionally biased region" description="Low complexity" evidence="2">
    <location>
        <begin position="285"/>
        <end position="297"/>
    </location>
</feature>
<dbReference type="InterPro" id="IPR036749">
    <property type="entry name" value="Expansin_CBD_sf"/>
</dbReference>
<dbReference type="OrthoDB" id="406505at2759"/>
<keyword evidence="7" id="KW-1185">Reference proteome</keyword>
<dbReference type="AlphaFoldDB" id="A0A485LIU1"/>
<dbReference type="SUPFAM" id="SSF50685">
    <property type="entry name" value="Barwin-like endoglucanases"/>
    <property type="match status" value="1"/>
</dbReference>
<gene>
    <name evidence="6" type="primary">Aste57867_20089</name>
    <name evidence="5" type="ORF">As57867_020023</name>
    <name evidence="6" type="ORF">ASTE57867_20089</name>
</gene>
<accession>A0A485LIU1</accession>
<protein>
    <submittedName>
        <fullName evidence="6">Aste57867_20089 protein</fullName>
    </submittedName>
</protein>
<keyword evidence="1" id="KW-0732">Signal</keyword>
<feature type="transmembrane region" description="Helical" evidence="3">
    <location>
        <begin position="387"/>
        <end position="405"/>
    </location>
</feature>
<keyword evidence="3" id="KW-0812">Transmembrane</keyword>
<keyword evidence="3" id="KW-0472">Membrane</keyword>
<dbReference type="Pfam" id="PF00967">
    <property type="entry name" value="Barwin"/>
    <property type="match status" value="1"/>
</dbReference>
<feature type="region of interest" description="Disordered" evidence="2">
    <location>
        <begin position="312"/>
        <end position="332"/>
    </location>
</feature>
<dbReference type="EMBL" id="CAADRA010006765">
    <property type="protein sequence ID" value="VFT96784.1"/>
    <property type="molecule type" value="Genomic_DNA"/>
</dbReference>
<name>A0A485LIU1_9STRA</name>
<keyword evidence="3" id="KW-1133">Transmembrane helix</keyword>
<dbReference type="InterPro" id="IPR051477">
    <property type="entry name" value="Expansin_CellWall"/>
</dbReference>
<dbReference type="GO" id="GO:0050832">
    <property type="term" value="P:defense response to fungus"/>
    <property type="evidence" value="ECO:0007669"/>
    <property type="project" value="InterPro"/>
</dbReference>
<dbReference type="CDD" id="cd22271">
    <property type="entry name" value="DPBB_EXP_N-like"/>
    <property type="match status" value="1"/>
</dbReference>
<dbReference type="Gene3D" id="2.40.40.10">
    <property type="entry name" value="RlpA-like domain"/>
    <property type="match status" value="1"/>
</dbReference>